<feature type="region of interest" description="Disordered" evidence="1">
    <location>
        <begin position="49"/>
        <end position="79"/>
    </location>
</feature>
<proteinExistence type="predicted"/>
<dbReference type="Proteomes" id="UP000823775">
    <property type="component" value="Unassembled WGS sequence"/>
</dbReference>
<accession>A0ABS8RZM1</accession>
<name>A0ABS8RZM1_DATST</name>
<evidence type="ECO:0008006" key="4">
    <source>
        <dbReference type="Google" id="ProtNLM"/>
    </source>
</evidence>
<dbReference type="InterPro" id="IPR011990">
    <property type="entry name" value="TPR-like_helical_dom_sf"/>
</dbReference>
<evidence type="ECO:0000313" key="2">
    <source>
        <dbReference type="EMBL" id="MCD7452281.1"/>
    </source>
</evidence>
<evidence type="ECO:0000256" key="1">
    <source>
        <dbReference type="SAM" id="MobiDB-lite"/>
    </source>
</evidence>
<comment type="caution">
    <text evidence="2">The sequence shown here is derived from an EMBL/GenBank/DDBJ whole genome shotgun (WGS) entry which is preliminary data.</text>
</comment>
<keyword evidence="3" id="KW-1185">Reference proteome</keyword>
<reference evidence="2 3" key="1">
    <citation type="journal article" date="2021" name="BMC Genomics">
        <title>Datura genome reveals duplications of psychoactive alkaloid biosynthetic genes and high mutation rate following tissue culture.</title>
        <authorList>
            <person name="Rajewski A."/>
            <person name="Carter-House D."/>
            <person name="Stajich J."/>
            <person name="Litt A."/>
        </authorList>
    </citation>
    <scope>NUCLEOTIDE SEQUENCE [LARGE SCALE GENOMIC DNA]</scope>
    <source>
        <strain evidence="2">AR-01</strain>
    </source>
</reference>
<gene>
    <name evidence="2" type="ORF">HAX54_016113</name>
</gene>
<evidence type="ECO:0000313" key="3">
    <source>
        <dbReference type="Proteomes" id="UP000823775"/>
    </source>
</evidence>
<protein>
    <recommendedName>
        <fullName evidence="4">Pentatricopeptide repeat-containing protein</fullName>
    </recommendedName>
</protein>
<sequence length="183" mass="20714">MNDPKHEIYSNSTKLNLVSSPIPKMRATVHRPIISSLFSSLSLRSISSSSAVDHHPKTLTSPPPFSDELPDPNPRSRTRTPLEKQFESWINNLRPGFTPADVNEALRAQTDPDLALDIFRWTGQQRGYKHNHVTYLNMINIAVSKVNHAHYLVEGSCNMSSLFRGIRVNFLCETRHASLVREV</sequence>
<dbReference type="Gene3D" id="1.25.40.10">
    <property type="entry name" value="Tetratricopeptide repeat domain"/>
    <property type="match status" value="1"/>
</dbReference>
<dbReference type="EMBL" id="JACEIK010000204">
    <property type="protein sequence ID" value="MCD7452281.1"/>
    <property type="molecule type" value="Genomic_DNA"/>
</dbReference>
<organism evidence="2 3">
    <name type="scientific">Datura stramonium</name>
    <name type="common">Jimsonweed</name>
    <name type="synonym">Common thornapple</name>
    <dbReference type="NCBI Taxonomy" id="4076"/>
    <lineage>
        <taxon>Eukaryota</taxon>
        <taxon>Viridiplantae</taxon>
        <taxon>Streptophyta</taxon>
        <taxon>Embryophyta</taxon>
        <taxon>Tracheophyta</taxon>
        <taxon>Spermatophyta</taxon>
        <taxon>Magnoliopsida</taxon>
        <taxon>eudicotyledons</taxon>
        <taxon>Gunneridae</taxon>
        <taxon>Pentapetalae</taxon>
        <taxon>asterids</taxon>
        <taxon>lamiids</taxon>
        <taxon>Solanales</taxon>
        <taxon>Solanaceae</taxon>
        <taxon>Solanoideae</taxon>
        <taxon>Datureae</taxon>
        <taxon>Datura</taxon>
    </lineage>
</organism>